<dbReference type="AlphaFoldDB" id="M2RBY1"/>
<feature type="compositionally biased region" description="Basic and acidic residues" evidence="5">
    <location>
        <begin position="591"/>
        <end position="605"/>
    </location>
</feature>
<keyword evidence="4 6" id="KW-0472">Membrane</keyword>
<dbReference type="GO" id="GO:0016020">
    <property type="term" value="C:membrane"/>
    <property type="evidence" value="ECO:0007669"/>
    <property type="project" value="UniProtKB-SubCell"/>
</dbReference>
<accession>M2RBY1</accession>
<feature type="transmembrane region" description="Helical" evidence="6">
    <location>
        <begin position="118"/>
        <end position="145"/>
    </location>
</feature>
<dbReference type="Pfam" id="PF10337">
    <property type="entry name" value="ArAE_2_N"/>
    <property type="match status" value="1"/>
</dbReference>
<comment type="subcellular location">
    <subcellularLocation>
        <location evidence="1">Membrane</location>
        <topology evidence="1">Multi-pass membrane protein</topology>
    </subcellularLocation>
</comment>
<feature type="compositionally biased region" description="Basic and acidic residues" evidence="5">
    <location>
        <begin position="7"/>
        <end position="27"/>
    </location>
</feature>
<dbReference type="PANTHER" id="PTHR37994">
    <property type="entry name" value="ARAE_2_N DOMAIN-CONTAINING PROTEIN-RELATED"/>
    <property type="match status" value="1"/>
</dbReference>
<proteinExistence type="predicted"/>
<dbReference type="Pfam" id="PF13515">
    <property type="entry name" value="FUSC_2"/>
    <property type="match status" value="1"/>
</dbReference>
<evidence type="ECO:0000256" key="4">
    <source>
        <dbReference type="ARBA" id="ARBA00023136"/>
    </source>
</evidence>
<feature type="transmembrane region" description="Helical" evidence="6">
    <location>
        <begin position="684"/>
        <end position="705"/>
    </location>
</feature>
<evidence type="ECO:0000313" key="10">
    <source>
        <dbReference type="EMBL" id="EMD36306.1"/>
    </source>
</evidence>
<dbReference type="EMBL" id="KB445798">
    <property type="protein sequence ID" value="EMD36306.1"/>
    <property type="molecule type" value="Genomic_DNA"/>
</dbReference>
<evidence type="ECO:0000256" key="6">
    <source>
        <dbReference type="SAM" id="Phobius"/>
    </source>
</evidence>
<feature type="transmembrane region" description="Helical" evidence="6">
    <location>
        <begin position="521"/>
        <end position="545"/>
    </location>
</feature>
<reference evidence="10 11" key="1">
    <citation type="journal article" date="2012" name="Proc. Natl. Acad. Sci. U.S.A.">
        <title>Comparative genomics of Ceriporiopsis subvermispora and Phanerochaete chrysosporium provide insight into selective ligninolysis.</title>
        <authorList>
            <person name="Fernandez-Fueyo E."/>
            <person name="Ruiz-Duenas F.J."/>
            <person name="Ferreira P."/>
            <person name="Floudas D."/>
            <person name="Hibbett D.S."/>
            <person name="Canessa P."/>
            <person name="Larrondo L.F."/>
            <person name="James T.Y."/>
            <person name="Seelenfreund D."/>
            <person name="Lobos S."/>
            <person name="Polanco R."/>
            <person name="Tello M."/>
            <person name="Honda Y."/>
            <person name="Watanabe T."/>
            <person name="Watanabe T."/>
            <person name="Ryu J.S."/>
            <person name="Kubicek C.P."/>
            <person name="Schmoll M."/>
            <person name="Gaskell J."/>
            <person name="Hammel K.E."/>
            <person name="St John F.J."/>
            <person name="Vanden Wymelenberg A."/>
            <person name="Sabat G."/>
            <person name="Splinter BonDurant S."/>
            <person name="Syed K."/>
            <person name="Yadav J.S."/>
            <person name="Doddapaneni H."/>
            <person name="Subramanian V."/>
            <person name="Lavin J.L."/>
            <person name="Oguiza J.A."/>
            <person name="Perez G."/>
            <person name="Pisabarro A.G."/>
            <person name="Ramirez L."/>
            <person name="Santoyo F."/>
            <person name="Master E."/>
            <person name="Coutinho P.M."/>
            <person name="Henrissat B."/>
            <person name="Lombard V."/>
            <person name="Magnuson J.K."/>
            <person name="Kuees U."/>
            <person name="Hori C."/>
            <person name="Igarashi K."/>
            <person name="Samejima M."/>
            <person name="Held B.W."/>
            <person name="Barry K.W."/>
            <person name="LaButti K.M."/>
            <person name="Lapidus A."/>
            <person name="Lindquist E.A."/>
            <person name="Lucas S.M."/>
            <person name="Riley R."/>
            <person name="Salamov A.A."/>
            <person name="Hoffmeister D."/>
            <person name="Schwenk D."/>
            <person name="Hadar Y."/>
            <person name="Yarden O."/>
            <person name="de Vries R.P."/>
            <person name="Wiebenga A."/>
            <person name="Stenlid J."/>
            <person name="Eastwood D."/>
            <person name="Grigoriev I.V."/>
            <person name="Berka R.M."/>
            <person name="Blanchette R.A."/>
            <person name="Kersten P."/>
            <person name="Martinez A.T."/>
            <person name="Vicuna R."/>
            <person name="Cullen D."/>
        </authorList>
    </citation>
    <scope>NUCLEOTIDE SEQUENCE [LARGE SCALE GENOMIC DNA]</scope>
    <source>
        <strain evidence="10 11">B</strain>
    </source>
</reference>
<evidence type="ECO:0000259" key="8">
    <source>
        <dbReference type="Pfam" id="PF10337"/>
    </source>
</evidence>
<feature type="region of interest" description="Disordered" evidence="5">
    <location>
        <begin position="1"/>
        <end position="42"/>
    </location>
</feature>
<gene>
    <name evidence="10" type="ORF">CERSUDRAFT_155954</name>
</gene>
<dbReference type="Proteomes" id="UP000016930">
    <property type="component" value="Unassembled WGS sequence"/>
</dbReference>
<evidence type="ECO:0000256" key="1">
    <source>
        <dbReference type="ARBA" id="ARBA00004141"/>
    </source>
</evidence>
<feature type="transmembrane region" description="Helical" evidence="6">
    <location>
        <begin position="72"/>
        <end position="89"/>
    </location>
</feature>
<keyword evidence="3 6" id="KW-1133">Transmembrane helix</keyword>
<feature type="transmembrane region" description="Helical" evidence="6">
    <location>
        <begin position="213"/>
        <end position="230"/>
    </location>
</feature>
<feature type="transmembrane region" description="Helical" evidence="6">
    <location>
        <begin position="189"/>
        <end position="207"/>
    </location>
</feature>
<dbReference type="InterPro" id="IPR049453">
    <property type="entry name" value="Memb_transporter_dom"/>
</dbReference>
<evidence type="ECO:0000256" key="3">
    <source>
        <dbReference type="ARBA" id="ARBA00022989"/>
    </source>
</evidence>
<evidence type="ECO:0000259" key="7">
    <source>
        <dbReference type="Pfam" id="PF10334"/>
    </source>
</evidence>
<name>M2RBY1_CERS8</name>
<dbReference type="InterPro" id="IPR018820">
    <property type="entry name" value="BRE4-related_DUF2421"/>
</dbReference>
<dbReference type="InterPro" id="IPR018823">
    <property type="entry name" value="ArAE_2_N"/>
</dbReference>
<dbReference type="STRING" id="914234.M2RBY1"/>
<feature type="transmembrane region" description="Helical" evidence="6">
    <location>
        <begin position="242"/>
        <end position="264"/>
    </location>
</feature>
<evidence type="ECO:0000256" key="2">
    <source>
        <dbReference type="ARBA" id="ARBA00022692"/>
    </source>
</evidence>
<keyword evidence="11" id="KW-1185">Reference proteome</keyword>
<dbReference type="PANTHER" id="PTHR37994:SF3">
    <property type="entry name" value="ER TRANSPORTER 6TM N-TERMINAL DOMAIN-CONTAINING PROTEIN"/>
    <property type="match status" value="1"/>
</dbReference>
<feature type="domain" description="Integral membrane bound transporter" evidence="9">
    <location>
        <begin position="658"/>
        <end position="792"/>
    </location>
</feature>
<sequence>MASSGSIDRETAAESTRDPEKTQREDASGTPAGHGVTPGASPGSTPGLMKAFLDKLPPWIATNLRSRRSLKLWARCWLASWVCFVLLLPNKSVTQLGNAAFFALLGSFMAPPNVPLQIYIFILSTLVIGLCLGWGIGAAAMRAALAARNQDLLREQLLKTEQSAAGLANVDALFQASIFEGNFLDARSSVVFGCFLGVLAFGFALIRAYAPKLIILSVFATVSMDVFCSYDPLFPFGEYTIILSLVESLACYVGIGLILITFLFPETLNHAYLLGISSLLDNLKGMIEMQDEILNAQPEDLALGTPLMTKMMGSRAAVVGRIQQVTSPLTFINFEFSWGKWNGQDIKKLSEPLLAVIARVASLQSFAKMIGHPYLQTGESSVISLPSTSESTVEDATPMFGDTHLLRHYRKYYHDAEAAHHVRIVDVLPTIRSATLDLRTACASCLGALKSVIDAVNTKRYARDNVEVTDVALSALRQQAAALDAALEAFKTSQRQALVQPFESLLQRAEKERDVPLRSLYISYCFAAMLIVVGDAVNGLAKAVLALAERRTRNRLWWPQGLRHVGQVLMQRSSSGEQALGEDGVPDDGGQETREEKSYKLDPDSRPPTNFMQRIANHIHNVYRWSRTPEALFAIKYAAITILLWLPSVLKSSAHFVYAQKGLWALIMAQTTLNIYVSDQIFNYALRLLGTFVGALVGMVCWYIGSGHGNGSPYGMGASVAVFLLPLIFCRIFSPPQYLQGVVMSGATFTLVVGYSWLDEHIAVIGNVGKGWSVAWRRWVLVMIGCLASFVIMMLPPTSGRKAVRLRNASTISSLSYIYSHLMASWISDLRAGSDEKDHIQGHDWRVKFRGLICEAGEQLQALRAQTAIARWEGNIRGVWPKEDYERLVNVQAEMVGSLALLGGALAHLDRNMRIAFLQYTKVVNPNFISDVVSTFSHISQSLRTGEPLHRAQYQNLLDRLHYHGDMAYSAYAQETQERGRKEAINAVTSYEYMFYASGIVAVFQVLEGLNELRSITAKLCGEVPLEGFDRWREEYDRVHLVV</sequence>
<protein>
    <recommendedName>
        <fullName evidence="12">ER transporter 6TM N-terminal domain-containing protein</fullName>
    </recommendedName>
</protein>
<evidence type="ECO:0000256" key="5">
    <source>
        <dbReference type="SAM" id="MobiDB-lite"/>
    </source>
</evidence>
<dbReference type="Pfam" id="PF10334">
    <property type="entry name" value="BRE4"/>
    <property type="match status" value="1"/>
</dbReference>
<dbReference type="OrthoDB" id="2274698at2759"/>
<feature type="transmembrane region" description="Helical" evidence="6">
    <location>
        <begin position="711"/>
        <end position="729"/>
    </location>
</feature>
<feature type="domain" description="DUF2421" evidence="7">
    <location>
        <begin position="797"/>
        <end position="1023"/>
    </location>
</feature>
<evidence type="ECO:0000259" key="9">
    <source>
        <dbReference type="Pfam" id="PF13515"/>
    </source>
</evidence>
<feature type="transmembrane region" description="Helical" evidence="6">
    <location>
        <begin position="778"/>
        <end position="797"/>
    </location>
</feature>
<evidence type="ECO:0008006" key="12">
    <source>
        <dbReference type="Google" id="ProtNLM"/>
    </source>
</evidence>
<feature type="domain" description="Putative ER transporter 6TM N-terminal" evidence="8">
    <location>
        <begin position="56"/>
        <end position="499"/>
    </location>
</feature>
<keyword evidence="2 6" id="KW-0812">Transmembrane</keyword>
<feature type="transmembrane region" description="Helical" evidence="6">
    <location>
        <begin position="741"/>
        <end position="758"/>
    </location>
</feature>
<evidence type="ECO:0000313" key="11">
    <source>
        <dbReference type="Proteomes" id="UP000016930"/>
    </source>
</evidence>
<organism evidence="10 11">
    <name type="scientific">Ceriporiopsis subvermispora (strain B)</name>
    <name type="common">White-rot fungus</name>
    <name type="synonym">Gelatoporia subvermispora</name>
    <dbReference type="NCBI Taxonomy" id="914234"/>
    <lineage>
        <taxon>Eukaryota</taxon>
        <taxon>Fungi</taxon>
        <taxon>Dikarya</taxon>
        <taxon>Basidiomycota</taxon>
        <taxon>Agaricomycotina</taxon>
        <taxon>Agaricomycetes</taxon>
        <taxon>Polyporales</taxon>
        <taxon>Gelatoporiaceae</taxon>
        <taxon>Gelatoporia</taxon>
    </lineage>
</organism>
<dbReference type="HOGENOM" id="CLU_003918_1_0_1"/>
<feature type="region of interest" description="Disordered" evidence="5">
    <location>
        <begin position="575"/>
        <end position="607"/>
    </location>
</feature>
<feature type="transmembrane region" description="Helical" evidence="6">
    <location>
        <begin position="631"/>
        <end position="650"/>
    </location>
</feature>